<proteinExistence type="predicted"/>
<keyword evidence="4" id="KW-1185">Reference proteome</keyword>
<keyword evidence="2" id="KW-0812">Transmembrane</keyword>
<dbReference type="EMBL" id="CAAALY010040498">
    <property type="protein sequence ID" value="VEL19175.1"/>
    <property type="molecule type" value="Genomic_DNA"/>
</dbReference>
<keyword evidence="2" id="KW-1133">Transmembrane helix</keyword>
<evidence type="ECO:0000256" key="2">
    <source>
        <dbReference type="SAM" id="Phobius"/>
    </source>
</evidence>
<keyword evidence="2" id="KW-0472">Membrane</keyword>
<gene>
    <name evidence="3" type="ORF">PXEA_LOCUS12615</name>
</gene>
<dbReference type="AlphaFoldDB" id="A0A3S5BC75"/>
<reference evidence="3" key="1">
    <citation type="submission" date="2018-11" db="EMBL/GenBank/DDBJ databases">
        <authorList>
            <consortium name="Pathogen Informatics"/>
        </authorList>
    </citation>
    <scope>NUCLEOTIDE SEQUENCE</scope>
</reference>
<feature type="region of interest" description="Disordered" evidence="1">
    <location>
        <begin position="79"/>
        <end position="99"/>
    </location>
</feature>
<evidence type="ECO:0000256" key="1">
    <source>
        <dbReference type="SAM" id="MobiDB-lite"/>
    </source>
</evidence>
<comment type="caution">
    <text evidence="3">The sequence shown here is derived from an EMBL/GenBank/DDBJ whole genome shotgun (WGS) entry which is preliminary data.</text>
</comment>
<accession>A0A3S5BC75</accession>
<sequence>MGKTFRIKRVTSQGWSETWGVNFAWILVVVGMHLVNVIVHVESAFWEALKGARVVIIGSRGDRLLRLSSHPSRREVALRLRHHVPSRRSEPKTKQSAAN</sequence>
<name>A0A3S5BC75_9PLAT</name>
<dbReference type="Proteomes" id="UP000784294">
    <property type="component" value="Unassembled WGS sequence"/>
</dbReference>
<evidence type="ECO:0000313" key="3">
    <source>
        <dbReference type="EMBL" id="VEL19175.1"/>
    </source>
</evidence>
<protein>
    <submittedName>
        <fullName evidence="3">Uncharacterized protein</fullName>
    </submittedName>
</protein>
<evidence type="ECO:0000313" key="4">
    <source>
        <dbReference type="Proteomes" id="UP000784294"/>
    </source>
</evidence>
<feature type="transmembrane region" description="Helical" evidence="2">
    <location>
        <begin position="21"/>
        <end position="41"/>
    </location>
</feature>
<organism evidence="3 4">
    <name type="scientific">Protopolystoma xenopodis</name>
    <dbReference type="NCBI Taxonomy" id="117903"/>
    <lineage>
        <taxon>Eukaryota</taxon>
        <taxon>Metazoa</taxon>
        <taxon>Spiralia</taxon>
        <taxon>Lophotrochozoa</taxon>
        <taxon>Platyhelminthes</taxon>
        <taxon>Monogenea</taxon>
        <taxon>Polyopisthocotylea</taxon>
        <taxon>Polystomatidea</taxon>
        <taxon>Polystomatidae</taxon>
        <taxon>Protopolystoma</taxon>
    </lineage>
</organism>